<sequence length="147" mass="15647">MTKIVQRPFDGHEKTACRVLIVEDQLLIALDLESLVDGSSAGVRVVGMASDLDYAMSFMGKTDIAFVDINLADGPTGPEIGRRLADAGVTVIFMTGNPEQLGDGVAGTLGVLTKPVSAESVQQALDFAVAKRERRLAVVPRLMRSFA</sequence>
<dbReference type="Pfam" id="PF00072">
    <property type="entry name" value="Response_reg"/>
    <property type="match status" value="1"/>
</dbReference>
<dbReference type="PROSITE" id="PS50110">
    <property type="entry name" value="RESPONSE_REGULATORY"/>
    <property type="match status" value="1"/>
</dbReference>
<dbReference type="Proteomes" id="UP000246352">
    <property type="component" value="Unassembled WGS sequence"/>
</dbReference>
<dbReference type="NCBIfam" id="NF009972">
    <property type="entry name" value="PRK13435.1-3"/>
    <property type="match status" value="1"/>
</dbReference>
<evidence type="ECO:0000313" key="3">
    <source>
        <dbReference type="EMBL" id="PWW00309.1"/>
    </source>
</evidence>
<accession>A0A317PI69</accession>
<dbReference type="SUPFAM" id="SSF52172">
    <property type="entry name" value="CheY-like"/>
    <property type="match status" value="1"/>
</dbReference>
<dbReference type="InterPro" id="IPR001789">
    <property type="entry name" value="Sig_transdc_resp-reg_receiver"/>
</dbReference>
<reference evidence="3 4" key="1">
    <citation type="submission" date="2018-05" db="EMBL/GenBank/DDBJ databases">
        <title>Genomic Encyclopedia of Type Strains, Phase IV (KMG-IV): sequencing the most valuable type-strain genomes for metagenomic binning, comparative biology and taxonomic classification.</title>
        <authorList>
            <person name="Goeker M."/>
        </authorList>
    </citation>
    <scope>NUCLEOTIDE SEQUENCE [LARGE SCALE GENOMIC DNA]</scope>
    <source>
        <strain evidence="3 4">DSM 16791</strain>
    </source>
</reference>
<evidence type="ECO:0000259" key="2">
    <source>
        <dbReference type="PROSITE" id="PS50110"/>
    </source>
</evidence>
<keyword evidence="4" id="KW-1185">Reference proteome</keyword>
<dbReference type="Gene3D" id="3.40.50.2300">
    <property type="match status" value="1"/>
</dbReference>
<proteinExistence type="predicted"/>
<dbReference type="EMBL" id="QGTR01000003">
    <property type="protein sequence ID" value="PWW00309.1"/>
    <property type="molecule type" value="Genomic_DNA"/>
</dbReference>
<protein>
    <submittedName>
        <fullName evidence="3">Response regulator receiver domain-containing protein</fullName>
    </submittedName>
</protein>
<dbReference type="InterPro" id="IPR011006">
    <property type="entry name" value="CheY-like_superfamily"/>
</dbReference>
<comment type="caution">
    <text evidence="3">The sequence shown here is derived from an EMBL/GenBank/DDBJ whole genome shotgun (WGS) entry which is preliminary data.</text>
</comment>
<keyword evidence="1" id="KW-0597">Phosphoprotein</keyword>
<dbReference type="AlphaFoldDB" id="A0A317PI69"/>
<dbReference type="SMART" id="SM00448">
    <property type="entry name" value="REC"/>
    <property type="match status" value="1"/>
</dbReference>
<feature type="domain" description="Response regulatory" evidence="2">
    <location>
        <begin position="18"/>
        <end position="129"/>
    </location>
</feature>
<evidence type="ECO:0000313" key="4">
    <source>
        <dbReference type="Proteomes" id="UP000246352"/>
    </source>
</evidence>
<dbReference type="GO" id="GO:0000160">
    <property type="term" value="P:phosphorelay signal transduction system"/>
    <property type="evidence" value="ECO:0007669"/>
    <property type="project" value="InterPro"/>
</dbReference>
<evidence type="ECO:0000256" key="1">
    <source>
        <dbReference type="PROSITE-ProRule" id="PRU00169"/>
    </source>
</evidence>
<name>A0A317PI69_9HYPH</name>
<organism evidence="3 4">
    <name type="scientific">Hoeflea marina</name>
    <dbReference type="NCBI Taxonomy" id="274592"/>
    <lineage>
        <taxon>Bacteria</taxon>
        <taxon>Pseudomonadati</taxon>
        <taxon>Pseudomonadota</taxon>
        <taxon>Alphaproteobacteria</taxon>
        <taxon>Hyphomicrobiales</taxon>
        <taxon>Rhizobiaceae</taxon>
        <taxon>Hoeflea</taxon>
    </lineage>
</organism>
<gene>
    <name evidence="3" type="ORF">DFR52_103512</name>
</gene>
<feature type="modified residue" description="4-aspartylphosphate" evidence="1">
    <location>
        <position position="68"/>
    </location>
</feature>